<keyword evidence="3" id="KW-1185">Reference proteome</keyword>
<feature type="region of interest" description="Disordered" evidence="1">
    <location>
        <begin position="216"/>
        <end position="245"/>
    </location>
</feature>
<sequence>MQSSLHAKEIEHPKWWDKEDQKVYIWTTRRFKPVPVERLLGTYRFFDMQQERDPFVHMGDTPGYLTLETAPGMPNTPENIEGHFAMSNGNLRGSFSGLTAYHMPDPNDVRSTENTWVVTLHPDPDPKYGHTRVAYVLVVVDAVDDRGNCFINWNHLPTEGSDREQPDFRCYYGKKDAETTAFTGKDPPIALSEAERRRLGIGMTVEEVERIGRERDEKDKVKRQMENKKKKQRKKQKTANLKVED</sequence>
<feature type="compositionally biased region" description="Basic and acidic residues" evidence="1">
    <location>
        <begin position="216"/>
        <end position="227"/>
    </location>
</feature>
<accession>A0A166V3Q8</accession>
<reference evidence="2 3" key="1">
    <citation type="journal article" date="2016" name="Mol. Biol. Evol.">
        <title>Comparative Genomics of Early-Diverging Mushroom-Forming Fungi Provides Insights into the Origins of Lignocellulose Decay Capabilities.</title>
        <authorList>
            <person name="Nagy L.G."/>
            <person name="Riley R."/>
            <person name="Tritt A."/>
            <person name="Adam C."/>
            <person name="Daum C."/>
            <person name="Floudas D."/>
            <person name="Sun H."/>
            <person name="Yadav J.S."/>
            <person name="Pangilinan J."/>
            <person name="Larsson K.H."/>
            <person name="Matsuura K."/>
            <person name="Barry K."/>
            <person name="Labutti K."/>
            <person name="Kuo R."/>
            <person name="Ohm R.A."/>
            <person name="Bhattacharya S.S."/>
            <person name="Shirouzu T."/>
            <person name="Yoshinaga Y."/>
            <person name="Martin F.M."/>
            <person name="Grigoriev I.V."/>
            <person name="Hibbett D.S."/>
        </authorList>
    </citation>
    <scope>NUCLEOTIDE SEQUENCE [LARGE SCALE GENOMIC DNA]</scope>
    <source>
        <strain evidence="2 3">CBS 109695</strain>
    </source>
</reference>
<dbReference type="AlphaFoldDB" id="A0A166V3Q8"/>
<evidence type="ECO:0000313" key="2">
    <source>
        <dbReference type="EMBL" id="KZP32320.1"/>
    </source>
</evidence>
<organism evidence="2 3">
    <name type="scientific">Athelia psychrophila</name>
    <dbReference type="NCBI Taxonomy" id="1759441"/>
    <lineage>
        <taxon>Eukaryota</taxon>
        <taxon>Fungi</taxon>
        <taxon>Dikarya</taxon>
        <taxon>Basidiomycota</taxon>
        <taxon>Agaricomycotina</taxon>
        <taxon>Agaricomycetes</taxon>
        <taxon>Agaricomycetidae</taxon>
        <taxon>Atheliales</taxon>
        <taxon>Atheliaceae</taxon>
        <taxon>Athelia</taxon>
    </lineage>
</organism>
<name>A0A166V3Q8_9AGAM</name>
<evidence type="ECO:0000313" key="3">
    <source>
        <dbReference type="Proteomes" id="UP000076532"/>
    </source>
</evidence>
<proteinExistence type="predicted"/>
<protein>
    <submittedName>
        <fullName evidence="2">Uncharacterized protein</fullName>
    </submittedName>
</protein>
<gene>
    <name evidence="2" type="ORF">FIBSPDRAFT_882669</name>
</gene>
<dbReference type="Proteomes" id="UP000076532">
    <property type="component" value="Unassembled WGS sequence"/>
</dbReference>
<feature type="compositionally biased region" description="Basic residues" evidence="1">
    <location>
        <begin position="228"/>
        <end position="237"/>
    </location>
</feature>
<dbReference type="EMBL" id="KV417486">
    <property type="protein sequence ID" value="KZP32320.1"/>
    <property type="molecule type" value="Genomic_DNA"/>
</dbReference>
<evidence type="ECO:0000256" key="1">
    <source>
        <dbReference type="SAM" id="MobiDB-lite"/>
    </source>
</evidence>
<dbReference type="OrthoDB" id="2881553at2759"/>